<evidence type="ECO:0000313" key="11">
    <source>
        <dbReference type="Proteomes" id="UP000001819"/>
    </source>
</evidence>
<dbReference type="PANTHER" id="PTHR32194:SF0">
    <property type="entry name" value="ATP-DEPENDENT PROTEASE SUBUNIT HSLV"/>
    <property type="match status" value="1"/>
</dbReference>
<dbReference type="InterPro" id="IPR001353">
    <property type="entry name" value="Proteasome_sua/b"/>
</dbReference>
<gene>
    <name evidence="12" type="primary">LOC6902385</name>
</gene>
<evidence type="ECO:0000256" key="6">
    <source>
        <dbReference type="ARBA" id="ARBA00022698"/>
    </source>
</evidence>
<keyword evidence="7" id="KW-0378">Hydrolase</keyword>
<comment type="catalytic activity">
    <reaction evidence="1">
        <text>Cleavage of peptide bonds with very broad specificity.</text>
        <dbReference type="EC" id="3.4.25.1"/>
    </reaction>
</comment>
<dbReference type="Proteomes" id="UP000001819">
    <property type="component" value="Chromosome 4"/>
</dbReference>
<evidence type="ECO:0000313" key="12">
    <source>
        <dbReference type="RefSeq" id="XP_002133324.2"/>
    </source>
</evidence>
<evidence type="ECO:0000256" key="10">
    <source>
        <dbReference type="PIRSR" id="PIRSR600243-1"/>
    </source>
</evidence>
<dbReference type="PROSITE" id="PS51476">
    <property type="entry name" value="PROTEASOME_BETA_2"/>
    <property type="match status" value="1"/>
</dbReference>
<dbReference type="AlphaFoldDB" id="A0A6I8UYG2"/>
<evidence type="ECO:0000256" key="1">
    <source>
        <dbReference type="ARBA" id="ARBA00001198"/>
    </source>
</evidence>
<name>A0A6I8UYG2_DROPS</name>
<evidence type="ECO:0000256" key="4">
    <source>
        <dbReference type="ARBA" id="ARBA00022490"/>
    </source>
</evidence>
<dbReference type="InParanoid" id="A0A6I8UYG2"/>
<feature type="active site" description="Nucleophile" evidence="10">
    <location>
        <position position="22"/>
    </location>
</feature>
<dbReference type="InterPro" id="IPR000243">
    <property type="entry name" value="Pept_T1A_subB"/>
</dbReference>
<evidence type="ECO:0000256" key="8">
    <source>
        <dbReference type="ARBA" id="ARBA00022942"/>
    </source>
</evidence>
<protein>
    <recommendedName>
        <fullName evidence="3">proteasome endopeptidase complex</fullName>
        <ecNumber evidence="3">3.4.25.1</ecNumber>
    </recommendedName>
</protein>
<organism evidence="11 12">
    <name type="scientific">Drosophila pseudoobscura pseudoobscura</name>
    <name type="common">Fruit fly</name>
    <dbReference type="NCBI Taxonomy" id="46245"/>
    <lineage>
        <taxon>Eukaryota</taxon>
        <taxon>Metazoa</taxon>
        <taxon>Ecdysozoa</taxon>
        <taxon>Arthropoda</taxon>
        <taxon>Hexapoda</taxon>
        <taxon>Insecta</taxon>
        <taxon>Pterygota</taxon>
        <taxon>Neoptera</taxon>
        <taxon>Endopterygota</taxon>
        <taxon>Diptera</taxon>
        <taxon>Brachycera</taxon>
        <taxon>Muscomorpha</taxon>
        <taxon>Ephydroidea</taxon>
        <taxon>Drosophilidae</taxon>
        <taxon>Drosophila</taxon>
        <taxon>Sophophora</taxon>
    </lineage>
</organism>
<evidence type="ECO:0000256" key="3">
    <source>
        <dbReference type="ARBA" id="ARBA00012039"/>
    </source>
</evidence>
<dbReference type="PRINTS" id="PR00141">
    <property type="entry name" value="PROTEASOME"/>
</dbReference>
<dbReference type="Pfam" id="PF00227">
    <property type="entry name" value="Proteasome"/>
    <property type="match status" value="1"/>
</dbReference>
<dbReference type="GO" id="GO:0004298">
    <property type="term" value="F:threonine-type endopeptidase activity"/>
    <property type="evidence" value="ECO:0007669"/>
    <property type="project" value="UniProtKB-KW"/>
</dbReference>
<comment type="subunit">
    <text evidence="9">The 26S proteasome consists of a 20S proteasome core and two 19S regulatory subunits. The 20S proteasome core is composed of 28 subunits that are arranged in four stacked rings, resulting in a barrel-shaped structure. The two end rings are each formed by seven alpha subunits, and the two central rings are each formed by seven beta subunits. The catalytic chamber with the active sites is on the inside of the barrel.</text>
</comment>
<keyword evidence="4" id="KW-0963">Cytoplasm</keyword>
<evidence type="ECO:0000256" key="5">
    <source>
        <dbReference type="ARBA" id="ARBA00022670"/>
    </source>
</evidence>
<dbReference type="SUPFAM" id="SSF56235">
    <property type="entry name" value="N-terminal nucleophile aminohydrolases (Ntn hydrolases)"/>
    <property type="match status" value="1"/>
</dbReference>
<sequence>MSNSSWLDLDFINSFTPVECGTTIMAAEFDGGVVLGADSRTTAGGHVANRITDKVTRITDNVYCCRSGSAADTQELSEVVSNLMWHREMHTGEKTLVRDVAAEFRDKCYNGRKYLYAGIIVGGWDDLHGAQVYNISLGGMMMREQLSYGGSGSIYISGMLRDGHRPNMEKEELVLLFRSALKQAIHHDSFSGGVSRIAIITKEGIERRVYYNTSTGKAQATGTDVLLGCGETKKPRKS</sequence>
<proteinExistence type="predicted"/>
<keyword evidence="5" id="KW-0645">Protease</keyword>
<dbReference type="GO" id="GO:0005634">
    <property type="term" value="C:nucleus"/>
    <property type="evidence" value="ECO:0007669"/>
    <property type="project" value="UniProtKB-SubCell"/>
</dbReference>
<dbReference type="InterPro" id="IPR029055">
    <property type="entry name" value="Ntn_hydrolases_N"/>
</dbReference>
<dbReference type="GO" id="GO:0005737">
    <property type="term" value="C:cytoplasm"/>
    <property type="evidence" value="ECO:0007669"/>
    <property type="project" value="TreeGrafter"/>
</dbReference>
<dbReference type="RefSeq" id="XP_002133324.2">
    <property type="nucleotide sequence ID" value="XM_002133288.3"/>
</dbReference>
<keyword evidence="6" id="KW-0888">Threonine protease</keyword>
<dbReference type="GO" id="GO:0019774">
    <property type="term" value="C:proteasome core complex, beta-subunit complex"/>
    <property type="evidence" value="ECO:0007669"/>
    <property type="project" value="UniProtKB-ARBA"/>
</dbReference>
<evidence type="ECO:0000256" key="2">
    <source>
        <dbReference type="ARBA" id="ARBA00004123"/>
    </source>
</evidence>
<dbReference type="Gene3D" id="3.60.20.10">
    <property type="entry name" value="Glutamine Phosphoribosylpyrophosphate, subunit 1, domain 1"/>
    <property type="match status" value="1"/>
</dbReference>
<dbReference type="EC" id="3.4.25.1" evidence="3"/>
<keyword evidence="8" id="KW-0647">Proteasome</keyword>
<dbReference type="InterPro" id="IPR023333">
    <property type="entry name" value="Proteasome_suB-type"/>
</dbReference>
<reference evidence="12" key="1">
    <citation type="submission" date="2025-08" db="UniProtKB">
        <authorList>
            <consortium name="RefSeq"/>
        </authorList>
    </citation>
    <scope>IDENTIFICATION</scope>
    <source>
        <strain evidence="12">MV-25-SWS-2005</strain>
        <tissue evidence="12">Whole body</tissue>
    </source>
</reference>
<evidence type="ECO:0000256" key="9">
    <source>
        <dbReference type="ARBA" id="ARBA00026071"/>
    </source>
</evidence>
<comment type="subcellular location">
    <subcellularLocation>
        <location evidence="2">Nucleus</location>
    </subcellularLocation>
</comment>
<dbReference type="KEGG" id="dpo:6902385"/>
<evidence type="ECO:0000256" key="7">
    <source>
        <dbReference type="ARBA" id="ARBA00022801"/>
    </source>
</evidence>
<accession>A0A6I8UYG2</accession>
<keyword evidence="11" id="KW-1185">Reference proteome</keyword>
<dbReference type="PANTHER" id="PTHR32194">
    <property type="entry name" value="METALLOPROTEASE TLDD"/>
    <property type="match status" value="1"/>
</dbReference>
<dbReference type="GO" id="GO:0051603">
    <property type="term" value="P:proteolysis involved in protein catabolic process"/>
    <property type="evidence" value="ECO:0007669"/>
    <property type="project" value="InterPro"/>
</dbReference>